<evidence type="ECO:0000256" key="1">
    <source>
        <dbReference type="SAM" id="SignalP"/>
    </source>
</evidence>
<accession>A0A420XLP8</accession>
<keyword evidence="3" id="KW-1185">Reference proteome</keyword>
<sequence length="675" mass="68862">MKALALLLAPVLVAGAVATTSVEPAQAAPPPQLANLAHLDELATSLVPPAAAGHTTYRLAQEPSIGVLWTYAEPAAGGGWRLVGGGPYDPATGTWSQGAYNSDDIARASVAYLRYWRQHHDAHSGQAARELLRGLTFMQTTTGPNRGNVVLWMQPDGTLNPSPTPVELPDPSDSGASYWLARSAWALGEGYAAFRTTDPAFAGFLRGRLDLALGALERQVLTRYGQWQVADGVRVPAWLVVDGSDASAEAVLGLAAFVAADRRDDAVHRRAATATRQLAEGVAAMAAGSTRQWPYGAILPWAQSRSDWHAWASQQPAALAAAATALHDPSLLPAAVGDMAGFTPKQLIDDGADNALLPTRIDTSQIAYGVDSRLESLLSVGAAAGAPGLRDLAAVDAAWFFGANRAGQAMYDPATGVTFDGLAPDGGINRNSGAESTIHGVLAMVALDGAPAVKARALRLTQVLARDGGFQFEGESGVLGGGATATTVASPWTGESQVSGGAYATLPVGGTVQWALPAGSGERTVEPVLDLPVSGRQTLRWRADGDWLGRTSTRGVGAQGITAAPGALLPVPLPRTVGAGATTLSVTATTGTSSLDALVVSPVVSSLTLGAAGTPVLRLLRSSASAPRTVPSGLAVAAVATAYDSRGALVSRTGVAAGGSVTVAPGGFTTVESQG</sequence>
<dbReference type="AlphaFoldDB" id="A0A420XLP8"/>
<feature type="signal peptide" evidence="1">
    <location>
        <begin position="1"/>
        <end position="27"/>
    </location>
</feature>
<proteinExistence type="predicted"/>
<evidence type="ECO:0000313" key="3">
    <source>
        <dbReference type="Proteomes" id="UP000281955"/>
    </source>
</evidence>
<dbReference type="EMBL" id="RBWV01000014">
    <property type="protein sequence ID" value="RKS71447.1"/>
    <property type="molecule type" value="Genomic_DNA"/>
</dbReference>
<reference evidence="2 3" key="1">
    <citation type="submission" date="2018-10" db="EMBL/GenBank/DDBJ databases">
        <title>Genomic Encyclopedia of Archaeal and Bacterial Type Strains, Phase II (KMG-II): from individual species to whole genera.</title>
        <authorList>
            <person name="Goeker M."/>
        </authorList>
    </citation>
    <scope>NUCLEOTIDE SEQUENCE [LARGE SCALE GENOMIC DNA]</scope>
    <source>
        <strain evidence="2 3">RP-AC37</strain>
    </source>
</reference>
<gene>
    <name evidence="2" type="ORF">CLV35_3245</name>
</gene>
<protein>
    <submittedName>
        <fullName evidence="2">Uncharacterized protein</fullName>
    </submittedName>
</protein>
<organism evidence="2 3">
    <name type="scientific">Motilibacter peucedani</name>
    <dbReference type="NCBI Taxonomy" id="598650"/>
    <lineage>
        <taxon>Bacteria</taxon>
        <taxon>Bacillati</taxon>
        <taxon>Actinomycetota</taxon>
        <taxon>Actinomycetes</taxon>
        <taxon>Motilibacterales</taxon>
        <taxon>Motilibacteraceae</taxon>
        <taxon>Motilibacter</taxon>
    </lineage>
</organism>
<feature type="chain" id="PRO_5019429160" evidence="1">
    <location>
        <begin position="28"/>
        <end position="675"/>
    </location>
</feature>
<dbReference type="Proteomes" id="UP000281955">
    <property type="component" value="Unassembled WGS sequence"/>
</dbReference>
<keyword evidence="1" id="KW-0732">Signal</keyword>
<comment type="caution">
    <text evidence="2">The sequence shown here is derived from an EMBL/GenBank/DDBJ whole genome shotgun (WGS) entry which is preliminary data.</text>
</comment>
<dbReference type="OrthoDB" id="7540161at2"/>
<dbReference type="InParanoid" id="A0A420XLP8"/>
<name>A0A420XLP8_9ACTN</name>
<evidence type="ECO:0000313" key="2">
    <source>
        <dbReference type="EMBL" id="RKS71447.1"/>
    </source>
</evidence>
<dbReference type="RefSeq" id="WP_121194510.1">
    <property type="nucleotide sequence ID" value="NZ_RBWV01000014.1"/>
</dbReference>